<evidence type="ECO:0000256" key="1">
    <source>
        <dbReference type="SAM" id="SignalP"/>
    </source>
</evidence>
<dbReference type="RefSeq" id="WP_008734200.1">
    <property type="nucleotide sequence ID" value="NZ_CP004387.1"/>
</dbReference>
<dbReference type="AlphaFoldDB" id="A0A0B4XRN9"/>
<dbReference type="InterPro" id="IPR010239">
    <property type="entry name" value="CHP02001"/>
</dbReference>
<keyword evidence="3" id="KW-1185">Reference proteome</keyword>
<proteinExistence type="predicted"/>
<dbReference type="Pfam" id="PF09694">
    <property type="entry name" value="Gcw_chp"/>
    <property type="match status" value="1"/>
</dbReference>
<name>A0A0B4XRN9_9GAMM</name>
<dbReference type="STRING" id="391936.S7S_13530"/>
<dbReference type="HOGENOM" id="CLU_074587_1_0_6"/>
<dbReference type="Proteomes" id="UP000006764">
    <property type="component" value="Chromosome"/>
</dbReference>
<dbReference type="KEGG" id="apac:S7S_13530"/>
<dbReference type="OrthoDB" id="9793561at2"/>
<feature type="chain" id="PRO_5002099082" description="Histidine kinase" evidence="1">
    <location>
        <begin position="30"/>
        <end position="226"/>
    </location>
</feature>
<protein>
    <recommendedName>
        <fullName evidence="4">Histidine kinase</fullName>
    </recommendedName>
</protein>
<feature type="signal peptide" evidence="1">
    <location>
        <begin position="1"/>
        <end position="29"/>
    </location>
</feature>
<organism evidence="2 3">
    <name type="scientific">Isoalcanivorax pacificus W11-5</name>
    <dbReference type="NCBI Taxonomy" id="391936"/>
    <lineage>
        <taxon>Bacteria</taxon>
        <taxon>Pseudomonadati</taxon>
        <taxon>Pseudomonadota</taxon>
        <taxon>Gammaproteobacteria</taxon>
        <taxon>Oceanospirillales</taxon>
        <taxon>Alcanivoracaceae</taxon>
        <taxon>Isoalcanivorax</taxon>
    </lineage>
</organism>
<keyword evidence="1" id="KW-0732">Signal</keyword>
<dbReference type="EMBL" id="CP004387">
    <property type="protein sequence ID" value="AJD49118.1"/>
    <property type="molecule type" value="Genomic_DNA"/>
</dbReference>
<evidence type="ECO:0000313" key="2">
    <source>
        <dbReference type="EMBL" id="AJD49118.1"/>
    </source>
</evidence>
<dbReference type="NCBIfam" id="TIGR02001">
    <property type="entry name" value="gcw_chp"/>
    <property type="match status" value="1"/>
</dbReference>
<evidence type="ECO:0008006" key="4">
    <source>
        <dbReference type="Google" id="ProtNLM"/>
    </source>
</evidence>
<accession>A0A0B4XRN9</accession>
<gene>
    <name evidence="2" type="ORF">S7S_13530</name>
</gene>
<evidence type="ECO:0000313" key="3">
    <source>
        <dbReference type="Proteomes" id="UP000006764"/>
    </source>
</evidence>
<sequence length="226" mass="23875">MKSKNVLKTTLIAAAVAGAGMTAPMVANAEVSASLGASSFYLWRGQDVSNSAGVIHGSLDYGHESGLYAGIWGSSEGALSTVGGEYDVYAGFAGEAGGLSYDVSYISYIYPGIDQGIGEAGDFILGLGMSGFSLTYYASYANDDDGDKAFGDFTYVTLGYAYDKFGFLVGQTINDADDTDYTHIDLSYSPIENLAFTLSKVVDSDDLADVTDDQDPLFHVSYSFVF</sequence>
<reference evidence="2 3" key="1">
    <citation type="journal article" date="2012" name="J. Bacteriol.">
        <title>Genome sequence of an alkane-degrading bacterium, Alcanivorax pacificus type strain W11-5, isolated from deep sea sediment.</title>
        <authorList>
            <person name="Lai Q."/>
            <person name="Shao Z."/>
        </authorList>
    </citation>
    <scope>NUCLEOTIDE SEQUENCE [LARGE SCALE GENOMIC DNA]</scope>
    <source>
        <strain evidence="2 3">W11-5</strain>
    </source>
</reference>